<keyword evidence="9" id="KW-1185">Reference proteome</keyword>
<dbReference type="InterPro" id="IPR013785">
    <property type="entry name" value="Aldolase_TIM"/>
</dbReference>
<dbReference type="SMART" id="SM00729">
    <property type="entry name" value="Elp3"/>
    <property type="match status" value="1"/>
</dbReference>
<evidence type="ECO:0000259" key="7">
    <source>
        <dbReference type="PROSITE" id="PS51918"/>
    </source>
</evidence>
<evidence type="ECO:0000256" key="6">
    <source>
        <dbReference type="PIRSR" id="PIRSR004869-50"/>
    </source>
</evidence>
<dbReference type="AlphaFoldDB" id="A0A7D3XUU8"/>
<feature type="binding site" evidence="6">
    <location>
        <position position="85"/>
    </location>
    <ligand>
        <name>[4Fe-4S] cluster</name>
        <dbReference type="ChEBI" id="CHEBI:49883"/>
        <note>4Fe-4S-S-AdoMet</note>
    </ligand>
</feature>
<dbReference type="CDD" id="cd01335">
    <property type="entry name" value="Radical_SAM"/>
    <property type="match status" value="1"/>
</dbReference>
<evidence type="ECO:0000256" key="1">
    <source>
        <dbReference type="ARBA" id="ARBA00022485"/>
    </source>
</evidence>
<dbReference type="InterPro" id="IPR034457">
    <property type="entry name" value="Organic_radical-activating"/>
</dbReference>
<dbReference type="SFLD" id="SFLDG01101">
    <property type="entry name" value="Uncharacterised_Radical_SAM_Su"/>
    <property type="match status" value="1"/>
</dbReference>
<evidence type="ECO:0000256" key="4">
    <source>
        <dbReference type="ARBA" id="ARBA00023004"/>
    </source>
</evidence>
<dbReference type="Proteomes" id="UP000500961">
    <property type="component" value="Chromosome"/>
</dbReference>
<reference evidence="8 9" key="1">
    <citation type="submission" date="2019-07" db="EMBL/GenBank/DDBJ databases">
        <title>Thalassofilum flectens gen. nov., sp. nov., a novel moderate thermophilic anaerobe from a shallow sea hot spring in Kunashir Island (Russia), representing a new family in the order Bacteroidales, and proposal of Thalassofilacea fam. nov.</title>
        <authorList>
            <person name="Kochetkova T.V."/>
            <person name="Podosokorskaya O.A."/>
            <person name="Novikov A."/>
            <person name="Elcheninov A.G."/>
            <person name="Toshchakov S.V."/>
            <person name="Kublanov I.V."/>
        </authorList>
    </citation>
    <scope>NUCLEOTIDE SEQUENCE [LARGE SCALE GENOMIC DNA]</scope>
    <source>
        <strain evidence="8 9">38-H</strain>
    </source>
</reference>
<dbReference type="GO" id="GO:0051539">
    <property type="term" value="F:4 iron, 4 sulfur cluster binding"/>
    <property type="evidence" value="ECO:0007669"/>
    <property type="project" value="UniProtKB-KW"/>
</dbReference>
<sequence>MDALHFRKIGNDKIICELCPHECSLKVGQKGICQTRINEMGRMKLLNFGVIASAGLDPIEKKPLYHFYPGSKIFSIGGYGCNLKCKFCQNYEISQYTPGHNIPPRELAPTEIVQRASQLSQNIGIAYTYNEPTVFYELMYETAILAKEKGLKNVMVSNGFINPKPLMKLLDVIDAFNIDLKAFRDDFYKTITGGTIEPVLKNLEKIKKNGNHLEIAFLVIPELNDSIEECKNMFKWIAENLGDDTPLHINRYYPSYKLDKPVTPAEKLEELFEIAIQYLKYVYIGNLQNAKKGTTTYCPSCKTKVIERIGYSTQIKMLNALGNCKNCGYGPIANLD</sequence>
<feature type="domain" description="Radical SAM core" evidence="7">
    <location>
        <begin position="66"/>
        <end position="286"/>
    </location>
</feature>
<dbReference type="EMBL" id="CP041345">
    <property type="protein sequence ID" value="QKG79388.1"/>
    <property type="molecule type" value="Genomic_DNA"/>
</dbReference>
<name>A0A7D3XUU8_9BACT</name>
<keyword evidence="5 6" id="KW-0411">Iron-sulfur</keyword>
<keyword evidence="2 6" id="KW-0949">S-adenosyl-L-methionine</keyword>
<dbReference type="PANTHER" id="PTHR30352:SF5">
    <property type="entry name" value="PYRUVATE FORMATE-LYASE 1-ACTIVATING ENZYME"/>
    <property type="match status" value="1"/>
</dbReference>
<accession>A0A7D3XUU8</accession>
<organism evidence="8 9">
    <name type="scientific">Tenuifilum thalassicum</name>
    <dbReference type="NCBI Taxonomy" id="2590900"/>
    <lineage>
        <taxon>Bacteria</taxon>
        <taxon>Pseudomonadati</taxon>
        <taxon>Bacteroidota</taxon>
        <taxon>Bacteroidia</taxon>
        <taxon>Bacteroidales</taxon>
        <taxon>Tenuifilaceae</taxon>
        <taxon>Tenuifilum</taxon>
    </lineage>
</organism>
<dbReference type="InterPro" id="IPR006638">
    <property type="entry name" value="Elp3/MiaA/NifB-like_rSAM"/>
</dbReference>
<feature type="binding site" evidence="6">
    <location>
        <position position="81"/>
    </location>
    <ligand>
        <name>[4Fe-4S] cluster</name>
        <dbReference type="ChEBI" id="CHEBI:49883"/>
        <note>4Fe-4S-S-AdoMet</note>
    </ligand>
</feature>
<evidence type="ECO:0000256" key="5">
    <source>
        <dbReference type="ARBA" id="ARBA00023014"/>
    </source>
</evidence>
<dbReference type="InterPro" id="IPR027596">
    <property type="entry name" value="AmmeMemoSam_rS"/>
</dbReference>
<feature type="binding site" evidence="6">
    <location>
        <position position="88"/>
    </location>
    <ligand>
        <name>[4Fe-4S] cluster</name>
        <dbReference type="ChEBI" id="CHEBI:49883"/>
        <note>4Fe-4S-S-AdoMet</note>
    </ligand>
</feature>
<dbReference type="InterPro" id="IPR007197">
    <property type="entry name" value="rSAM"/>
</dbReference>
<comment type="cofactor">
    <cofactor evidence="6">
        <name>[4Fe-4S] cluster</name>
        <dbReference type="ChEBI" id="CHEBI:49883"/>
    </cofactor>
    <text evidence="6">Binds 1 [4Fe-4S] cluster. The cluster is coordinated with 3 cysteines and an exchangeable S-adenosyl-L-methionine.</text>
</comment>
<gene>
    <name evidence="8" type="primary">amrS</name>
    <name evidence="8" type="ORF">FHG85_03600</name>
</gene>
<dbReference type="Gene3D" id="3.20.20.70">
    <property type="entry name" value="Aldolase class I"/>
    <property type="match status" value="1"/>
</dbReference>
<dbReference type="Pfam" id="PF04055">
    <property type="entry name" value="Radical_SAM"/>
    <property type="match status" value="1"/>
</dbReference>
<dbReference type="GO" id="GO:0046872">
    <property type="term" value="F:metal ion binding"/>
    <property type="evidence" value="ECO:0007669"/>
    <property type="project" value="UniProtKB-KW"/>
</dbReference>
<evidence type="ECO:0000256" key="2">
    <source>
        <dbReference type="ARBA" id="ARBA00022691"/>
    </source>
</evidence>
<dbReference type="GO" id="GO:0003824">
    <property type="term" value="F:catalytic activity"/>
    <property type="evidence" value="ECO:0007669"/>
    <property type="project" value="InterPro"/>
</dbReference>
<keyword evidence="1" id="KW-0004">4Fe-4S</keyword>
<dbReference type="SFLD" id="SFLDS00029">
    <property type="entry name" value="Radical_SAM"/>
    <property type="match status" value="1"/>
</dbReference>
<dbReference type="PIRSF" id="PIRSF004869">
    <property type="entry name" value="PflX_prd"/>
    <property type="match status" value="1"/>
</dbReference>
<protein>
    <submittedName>
        <fullName evidence="8">AmmeMemoRadiSam system radical SAM enzyme</fullName>
    </submittedName>
</protein>
<proteinExistence type="predicted"/>
<evidence type="ECO:0000313" key="9">
    <source>
        <dbReference type="Proteomes" id="UP000500961"/>
    </source>
</evidence>
<dbReference type="RefSeq" id="WP_173073076.1">
    <property type="nucleotide sequence ID" value="NZ_CP041345.1"/>
</dbReference>
<dbReference type="NCBIfam" id="TIGR04337">
    <property type="entry name" value="AmmeMemoSam_rS"/>
    <property type="match status" value="1"/>
</dbReference>
<dbReference type="PROSITE" id="PS51918">
    <property type="entry name" value="RADICAL_SAM"/>
    <property type="match status" value="1"/>
</dbReference>
<evidence type="ECO:0000256" key="3">
    <source>
        <dbReference type="ARBA" id="ARBA00022723"/>
    </source>
</evidence>
<dbReference type="PANTHER" id="PTHR30352">
    <property type="entry name" value="PYRUVATE FORMATE-LYASE-ACTIVATING ENZYME"/>
    <property type="match status" value="1"/>
</dbReference>
<dbReference type="InterPro" id="IPR058240">
    <property type="entry name" value="rSAM_sf"/>
</dbReference>
<keyword evidence="4 6" id="KW-0408">Iron</keyword>
<evidence type="ECO:0000313" key="8">
    <source>
        <dbReference type="EMBL" id="QKG79388.1"/>
    </source>
</evidence>
<dbReference type="SUPFAM" id="SSF102114">
    <property type="entry name" value="Radical SAM enzymes"/>
    <property type="match status" value="1"/>
</dbReference>
<keyword evidence="3 6" id="KW-0479">Metal-binding</keyword>
<dbReference type="InterPro" id="IPR016431">
    <property type="entry name" value="Pyrv-formate_lyase-activ_prd"/>
</dbReference>
<dbReference type="KEGG" id="ttz:FHG85_03600"/>